<gene>
    <name evidence="2" type="ORF">Fot_24976</name>
</gene>
<dbReference type="Proteomes" id="UP001604277">
    <property type="component" value="Unassembled WGS sequence"/>
</dbReference>
<reference evidence="3" key="1">
    <citation type="submission" date="2024-07" db="EMBL/GenBank/DDBJ databases">
        <title>Two chromosome-level genome assemblies of Korean endemic species Abeliophyllum distichum and Forsythia ovata (Oleaceae).</title>
        <authorList>
            <person name="Jang H."/>
        </authorList>
    </citation>
    <scope>NUCLEOTIDE SEQUENCE [LARGE SCALE GENOMIC DNA]</scope>
</reference>
<protein>
    <submittedName>
        <fullName evidence="2">Transmembrane amino acid transporter domain-containing protein</fullName>
    </submittedName>
</protein>
<organism evidence="2 3">
    <name type="scientific">Forsythia ovata</name>
    <dbReference type="NCBI Taxonomy" id="205694"/>
    <lineage>
        <taxon>Eukaryota</taxon>
        <taxon>Viridiplantae</taxon>
        <taxon>Streptophyta</taxon>
        <taxon>Embryophyta</taxon>
        <taxon>Tracheophyta</taxon>
        <taxon>Spermatophyta</taxon>
        <taxon>Magnoliopsida</taxon>
        <taxon>eudicotyledons</taxon>
        <taxon>Gunneridae</taxon>
        <taxon>Pentapetalae</taxon>
        <taxon>asterids</taxon>
        <taxon>lamiids</taxon>
        <taxon>Lamiales</taxon>
        <taxon>Oleaceae</taxon>
        <taxon>Forsythieae</taxon>
        <taxon>Forsythia</taxon>
    </lineage>
</organism>
<evidence type="ECO:0000313" key="2">
    <source>
        <dbReference type="EMBL" id="KAL2521053.1"/>
    </source>
</evidence>
<accession>A0ABD1U7R4</accession>
<proteinExistence type="predicted"/>
<feature type="compositionally biased region" description="Basic and acidic residues" evidence="1">
    <location>
        <begin position="7"/>
        <end position="23"/>
    </location>
</feature>
<keyword evidence="2" id="KW-0812">Transmembrane</keyword>
<name>A0ABD1U7R4_9LAMI</name>
<feature type="region of interest" description="Disordered" evidence="1">
    <location>
        <begin position="1"/>
        <end position="23"/>
    </location>
</feature>
<keyword evidence="3" id="KW-1185">Reference proteome</keyword>
<sequence length="273" mass="30514">MNAGNERFVETGEELDKGDFSSEGKDDIVENVVHQYWSPYTSNELPTRVSAAVAFHSLLQLLINTSRVLRKSPVIPSRNHAWLVFAADQVVILQTGSVVVAEAICVLNYTVEERQDIRHYLQVEAQPKARNTGSEAINLQANYSKCFDDDGRLKRTVLASNHVPRVSDPAAKSLLETDFVGGSGKSNNFGIQNVVVSGKKGILLNGFENVGFYEERKLQGSEIGTDEYGSSELICKTMHGWKECYRIWQSREKGPWLGITSSWRLCRDALEMI</sequence>
<evidence type="ECO:0000313" key="3">
    <source>
        <dbReference type="Proteomes" id="UP001604277"/>
    </source>
</evidence>
<dbReference type="AlphaFoldDB" id="A0ABD1U7R4"/>
<keyword evidence="2" id="KW-0472">Membrane</keyword>
<evidence type="ECO:0000256" key="1">
    <source>
        <dbReference type="SAM" id="MobiDB-lite"/>
    </source>
</evidence>
<comment type="caution">
    <text evidence="2">The sequence shown here is derived from an EMBL/GenBank/DDBJ whole genome shotgun (WGS) entry which is preliminary data.</text>
</comment>
<dbReference type="EMBL" id="JBFOLJ010000007">
    <property type="protein sequence ID" value="KAL2521053.1"/>
    <property type="molecule type" value="Genomic_DNA"/>
</dbReference>